<evidence type="ECO:0000313" key="1">
    <source>
        <dbReference type="EMBL" id="GFD55255.1"/>
    </source>
</evidence>
<sequence length="58" mass="5924">SSASLRDGSAGSRHPRPAGELRAVQGADIRLHYLAAALGAGPRTLASRYVPAGWLLAG</sequence>
<accession>A0A699X637</accession>
<name>A0A699X637_TANCI</name>
<organism evidence="1">
    <name type="scientific">Tanacetum cinerariifolium</name>
    <name type="common">Dalmatian daisy</name>
    <name type="synonym">Chrysanthemum cinerariifolium</name>
    <dbReference type="NCBI Taxonomy" id="118510"/>
    <lineage>
        <taxon>Eukaryota</taxon>
        <taxon>Viridiplantae</taxon>
        <taxon>Streptophyta</taxon>
        <taxon>Embryophyta</taxon>
        <taxon>Tracheophyta</taxon>
        <taxon>Spermatophyta</taxon>
        <taxon>Magnoliopsida</taxon>
        <taxon>eudicotyledons</taxon>
        <taxon>Gunneridae</taxon>
        <taxon>Pentapetalae</taxon>
        <taxon>asterids</taxon>
        <taxon>campanulids</taxon>
        <taxon>Asterales</taxon>
        <taxon>Asteraceae</taxon>
        <taxon>Asteroideae</taxon>
        <taxon>Anthemideae</taxon>
        <taxon>Anthemidinae</taxon>
        <taxon>Tanacetum</taxon>
    </lineage>
</organism>
<gene>
    <name evidence="1" type="ORF">Tci_927224</name>
</gene>
<proteinExistence type="predicted"/>
<dbReference type="AlphaFoldDB" id="A0A699X637"/>
<protein>
    <submittedName>
        <fullName evidence="1">Uncharacterized protein</fullName>
    </submittedName>
</protein>
<dbReference type="EMBL" id="BKCJ011815789">
    <property type="protein sequence ID" value="GFD55255.1"/>
    <property type="molecule type" value="Genomic_DNA"/>
</dbReference>
<reference evidence="1" key="1">
    <citation type="journal article" date="2019" name="Sci. Rep.">
        <title>Draft genome of Tanacetum cinerariifolium, the natural source of mosquito coil.</title>
        <authorList>
            <person name="Yamashiro T."/>
            <person name="Shiraishi A."/>
            <person name="Satake H."/>
            <person name="Nakayama K."/>
        </authorList>
    </citation>
    <scope>NUCLEOTIDE SEQUENCE</scope>
</reference>
<feature type="non-terminal residue" evidence="1">
    <location>
        <position position="1"/>
    </location>
</feature>
<comment type="caution">
    <text evidence="1">The sequence shown here is derived from an EMBL/GenBank/DDBJ whole genome shotgun (WGS) entry which is preliminary data.</text>
</comment>